<evidence type="ECO:0000256" key="5">
    <source>
        <dbReference type="ARBA" id="ARBA00023136"/>
    </source>
</evidence>
<feature type="transmembrane region" description="Helical" evidence="7">
    <location>
        <begin position="399"/>
        <end position="417"/>
    </location>
</feature>
<feature type="transmembrane region" description="Helical" evidence="7">
    <location>
        <begin position="654"/>
        <end position="678"/>
    </location>
</feature>
<evidence type="ECO:0000256" key="3">
    <source>
        <dbReference type="ARBA" id="ARBA00022692"/>
    </source>
</evidence>
<proteinExistence type="predicted"/>
<dbReference type="PANTHER" id="PTHR43568">
    <property type="entry name" value="P PROTEIN"/>
    <property type="match status" value="1"/>
</dbReference>
<dbReference type="AlphaFoldDB" id="A0AAD7Y9T5"/>
<feature type="transmembrane region" description="Helical" evidence="7">
    <location>
        <begin position="367"/>
        <end position="387"/>
    </location>
</feature>
<dbReference type="InterPro" id="IPR004680">
    <property type="entry name" value="Cit_transptr-like_dom"/>
</dbReference>
<organism evidence="9 10">
    <name type="scientific">Mythimna separata</name>
    <name type="common">Oriental armyworm</name>
    <name type="synonym">Pseudaletia separata</name>
    <dbReference type="NCBI Taxonomy" id="271217"/>
    <lineage>
        <taxon>Eukaryota</taxon>
        <taxon>Metazoa</taxon>
        <taxon>Ecdysozoa</taxon>
        <taxon>Arthropoda</taxon>
        <taxon>Hexapoda</taxon>
        <taxon>Insecta</taxon>
        <taxon>Pterygota</taxon>
        <taxon>Neoptera</taxon>
        <taxon>Endopterygota</taxon>
        <taxon>Lepidoptera</taxon>
        <taxon>Glossata</taxon>
        <taxon>Ditrysia</taxon>
        <taxon>Noctuoidea</taxon>
        <taxon>Noctuidae</taxon>
        <taxon>Noctuinae</taxon>
        <taxon>Hadenini</taxon>
        <taxon>Mythimna</taxon>
    </lineage>
</organism>
<feature type="region of interest" description="Disordered" evidence="6">
    <location>
        <begin position="74"/>
        <end position="97"/>
    </location>
</feature>
<evidence type="ECO:0000256" key="7">
    <source>
        <dbReference type="SAM" id="Phobius"/>
    </source>
</evidence>
<feature type="compositionally biased region" description="Polar residues" evidence="6">
    <location>
        <begin position="74"/>
        <end position="86"/>
    </location>
</feature>
<keyword evidence="10" id="KW-1185">Reference proteome</keyword>
<dbReference type="EMBL" id="JARGEI010000027">
    <property type="protein sequence ID" value="KAJ8707734.1"/>
    <property type="molecule type" value="Genomic_DNA"/>
</dbReference>
<keyword evidence="3 7" id="KW-0812">Transmembrane</keyword>
<comment type="caution">
    <text evidence="9">The sequence shown here is derived from an EMBL/GenBank/DDBJ whole genome shotgun (WGS) entry which is preliminary data.</text>
</comment>
<feature type="transmembrane region" description="Helical" evidence="7">
    <location>
        <begin position="307"/>
        <end position="324"/>
    </location>
</feature>
<feature type="transmembrane region" description="Helical" evidence="7">
    <location>
        <begin position="698"/>
        <end position="716"/>
    </location>
</feature>
<feature type="transmembrane region" description="Helical" evidence="7">
    <location>
        <begin position="789"/>
        <end position="814"/>
    </location>
</feature>
<dbReference type="GO" id="GO:0055085">
    <property type="term" value="P:transmembrane transport"/>
    <property type="evidence" value="ECO:0007669"/>
    <property type="project" value="InterPro"/>
</dbReference>
<dbReference type="Proteomes" id="UP001231518">
    <property type="component" value="Chromosome 28"/>
</dbReference>
<feature type="transmembrane region" description="Helical" evidence="7">
    <location>
        <begin position="485"/>
        <end position="508"/>
    </location>
</feature>
<feature type="transmembrane region" description="Helical" evidence="7">
    <location>
        <begin position="136"/>
        <end position="155"/>
    </location>
</feature>
<evidence type="ECO:0000313" key="10">
    <source>
        <dbReference type="Proteomes" id="UP001231518"/>
    </source>
</evidence>
<dbReference type="Pfam" id="PF03600">
    <property type="entry name" value="CitMHS"/>
    <property type="match status" value="1"/>
</dbReference>
<feature type="domain" description="Citrate transporter-like" evidence="8">
    <location>
        <begin position="319"/>
        <end position="752"/>
    </location>
</feature>
<gene>
    <name evidence="9" type="ORF">PYW07_011411</name>
</gene>
<dbReference type="CDD" id="cd01116">
    <property type="entry name" value="P_permease"/>
    <property type="match status" value="1"/>
</dbReference>
<feature type="transmembrane region" description="Helical" evidence="7">
    <location>
        <begin position="625"/>
        <end position="642"/>
    </location>
</feature>
<evidence type="ECO:0000256" key="1">
    <source>
        <dbReference type="ARBA" id="ARBA00004141"/>
    </source>
</evidence>
<evidence type="ECO:0000256" key="6">
    <source>
        <dbReference type="SAM" id="MobiDB-lite"/>
    </source>
</evidence>
<protein>
    <recommendedName>
        <fullName evidence="8">Citrate transporter-like domain-containing protein</fullName>
    </recommendedName>
</protein>
<comment type="subcellular location">
    <subcellularLocation>
        <location evidence="1">Membrane</location>
        <topology evidence="1">Multi-pass membrane protein</topology>
    </subcellularLocation>
</comment>
<name>A0AAD7Y9T5_MYTSE</name>
<dbReference type="GO" id="GO:0016020">
    <property type="term" value="C:membrane"/>
    <property type="evidence" value="ECO:0007669"/>
    <property type="project" value="UniProtKB-SubCell"/>
</dbReference>
<feature type="transmembrane region" description="Helical" evidence="7">
    <location>
        <begin position="331"/>
        <end position="347"/>
    </location>
</feature>
<dbReference type="PANTHER" id="PTHR43568:SF1">
    <property type="entry name" value="P PROTEIN"/>
    <property type="match status" value="1"/>
</dbReference>
<evidence type="ECO:0000256" key="4">
    <source>
        <dbReference type="ARBA" id="ARBA00022989"/>
    </source>
</evidence>
<evidence type="ECO:0000259" key="8">
    <source>
        <dbReference type="Pfam" id="PF03600"/>
    </source>
</evidence>
<reference evidence="9" key="1">
    <citation type="submission" date="2023-03" db="EMBL/GenBank/DDBJ databases">
        <title>Chromosome-level genomes of two armyworms, Mythimna separata and Mythimna loreyi, provide insights into the biosynthesis and reception of sex pheromones.</title>
        <authorList>
            <person name="Zhao H."/>
        </authorList>
    </citation>
    <scope>NUCLEOTIDE SEQUENCE</scope>
    <source>
        <strain evidence="9">BeijingLab</strain>
        <tissue evidence="9">Pupa</tissue>
    </source>
</reference>
<sequence>MDKLLKSFKRPSPAEEVSRSQYSLVSTDLTEDAVRLWMDLPDEVKYDAAWEKFRQHYEKEHGRIENVHLLSKNGSSKRLPSVSSAPHLSDGKTQEDDVTFVSGAKTSPARETRREKVPDEITVPKKKSKMAQARQTFKITLLVGVWIFFTIAFLMHNEKVKVTRHSSVAPGQIKDYIIQNEYNKQSVLLELSGPFLSEQYEKKLNLSEKMKMAKMEVWLEEWIVSGDVEPVDGMPAYDAAQTTDRWTIILENQAEDFHESETRTSVLQLPPMTSNDSVLSVRMSTTSAVITPFTLSCTLDPLDGTTGIIYACILLCALYALIVFEVINRTMAAVLLSTASLAALAIAGERPSLPELVSWLDVETLLLLFSMMLLVAILAETGVFDYFAVLTYQLAKGKIWPLITLLCVITAVVSLLLDNVTTVLLMTPVTIRLCEVMELDPIPVLLAMVLFCNLGGTATPVGDPPNVIIASNKQVVQGGINFPNFTLHMTVGILLVAVQTYFQLRFIFRDVNKLKLHKSKDVQDLHRQITIWRRAADSLPHLSGDQAIVKQQLEKKIRKLTIKLDVLVKEDRARTCSKESFEATLADMREKYNIKDKVLLMKCAVAIFFVVIVFFLHSIPEFNRVSLGWTALLGALLLLTLADREDLEPVLHRIEWSTLLFFAALFVLMEALSKLGLIGYIGGWTEALILRVDESDRLAVALVLMVWVSGITSAFVDNVPLTTMMVRVVTSLGTHPTLNLPMAPLIWALSFGVCLGGNGTLIGASSNVVCVGLAEQHGYKITFMQFFKIGFPVMIGHLVVATGYLLLCHCVFTWH</sequence>
<accession>A0AAD7Y9T5</accession>
<dbReference type="InterPro" id="IPR051475">
    <property type="entry name" value="Diverse_Ion_Transporter"/>
</dbReference>
<evidence type="ECO:0000313" key="9">
    <source>
        <dbReference type="EMBL" id="KAJ8707734.1"/>
    </source>
</evidence>
<feature type="transmembrane region" description="Helical" evidence="7">
    <location>
        <begin position="598"/>
        <end position="619"/>
    </location>
</feature>
<keyword evidence="4 7" id="KW-1133">Transmembrane helix</keyword>
<evidence type="ECO:0000256" key="2">
    <source>
        <dbReference type="ARBA" id="ARBA00022448"/>
    </source>
</evidence>
<keyword evidence="5 7" id="KW-0472">Membrane</keyword>
<keyword evidence="2" id="KW-0813">Transport</keyword>